<dbReference type="RefSeq" id="WP_310502451.1">
    <property type="nucleotide sequence ID" value="NZ_JAVDSB010000023.1"/>
</dbReference>
<dbReference type="EMBL" id="JAVDSB010000023">
    <property type="protein sequence ID" value="MDR6555053.1"/>
    <property type="molecule type" value="Genomic_DNA"/>
</dbReference>
<proteinExistence type="predicted"/>
<gene>
    <name evidence="1" type="ORF">J2736_006307</name>
</gene>
<evidence type="ECO:0000313" key="2">
    <source>
        <dbReference type="Proteomes" id="UP001267290"/>
    </source>
</evidence>
<keyword evidence="2" id="KW-1185">Reference proteome</keyword>
<protein>
    <submittedName>
        <fullName evidence="1">Uncharacterized protein</fullName>
    </submittedName>
</protein>
<evidence type="ECO:0000313" key="1">
    <source>
        <dbReference type="EMBL" id="MDR6555053.1"/>
    </source>
</evidence>
<reference evidence="1 2" key="1">
    <citation type="submission" date="2023-07" db="EMBL/GenBank/DDBJ databases">
        <title>Sorghum-associated microbial communities from plants grown in Nebraska, USA.</title>
        <authorList>
            <person name="Schachtman D."/>
        </authorList>
    </citation>
    <scope>NUCLEOTIDE SEQUENCE [LARGE SCALE GENOMIC DNA]</scope>
    <source>
        <strain evidence="1 2">CC258</strain>
    </source>
</reference>
<comment type="caution">
    <text evidence="1">The sequence shown here is derived from an EMBL/GenBank/DDBJ whole genome shotgun (WGS) entry which is preliminary data.</text>
</comment>
<dbReference type="Proteomes" id="UP001267290">
    <property type="component" value="Unassembled WGS sequence"/>
</dbReference>
<organism evidence="1 2">
    <name type="scientific">Paenibacillus qinlingensis</name>
    <dbReference type="NCBI Taxonomy" id="1837343"/>
    <lineage>
        <taxon>Bacteria</taxon>
        <taxon>Bacillati</taxon>
        <taxon>Bacillota</taxon>
        <taxon>Bacilli</taxon>
        <taxon>Bacillales</taxon>
        <taxon>Paenibacillaceae</taxon>
        <taxon>Paenibacillus</taxon>
    </lineage>
</organism>
<sequence length="91" mass="10463">MRKKYLWVIFSVLLIIYILFFPSATAELAVRKDLFFTLHPIKAFSNSIHEGKIKNDSRYGDLYEVEGINSSFIYVKKSTLGWRVTSNGTAP</sequence>
<accession>A0ABU1P5S7</accession>
<name>A0ABU1P5S7_9BACL</name>